<keyword evidence="6" id="KW-0547">Nucleotide-binding</keyword>
<evidence type="ECO:0000256" key="5">
    <source>
        <dbReference type="ARBA" id="ARBA00022519"/>
    </source>
</evidence>
<dbReference type="Gene3D" id="3.40.50.300">
    <property type="entry name" value="P-loop containing nucleotide triphosphate hydrolases"/>
    <property type="match status" value="1"/>
</dbReference>
<dbReference type="InterPro" id="IPR017871">
    <property type="entry name" value="ABC_transporter-like_CS"/>
</dbReference>
<dbReference type="PANTHER" id="PTHR43297:SF14">
    <property type="entry name" value="ATPASE AAA-TYPE CORE DOMAIN-CONTAINING PROTEIN"/>
    <property type="match status" value="1"/>
</dbReference>
<dbReference type="RefSeq" id="WP_027274205.1">
    <property type="nucleotide sequence ID" value="NZ_BRLH01000002.1"/>
</dbReference>
<evidence type="ECO:0000256" key="4">
    <source>
        <dbReference type="ARBA" id="ARBA00022475"/>
    </source>
</evidence>
<keyword evidence="8" id="KW-1278">Translocase</keyword>
<name>A0AAV5N311_9GAMM</name>
<evidence type="ECO:0000256" key="6">
    <source>
        <dbReference type="ARBA" id="ARBA00022741"/>
    </source>
</evidence>
<keyword evidence="12" id="KW-1185">Reference proteome</keyword>
<dbReference type="CDD" id="cd03257">
    <property type="entry name" value="ABC_NikE_OppD_transporters"/>
    <property type="match status" value="1"/>
</dbReference>
<dbReference type="EMBL" id="BRLH01000002">
    <property type="protein sequence ID" value="GKX55283.1"/>
    <property type="molecule type" value="Genomic_DNA"/>
</dbReference>
<dbReference type="SMART" id="SM00382">
    <property type="entry name" value="AAA"/>
    <property type="match status" value="1"/>
</dbReference>
<protein>
    <submittedName>
        <fullName evidence="11">ABC transporter ATP-binding protein</fullName>
    </submittedName>
</protein>
<feature type="domain" description="ABC transporter" evidence="10">
    <location>
        <begin position="7"/>
        <end position="254"/>
    </location>
</feature>
<sequence length="275" mass="30198">MGTEPLLHVASLSVTESQSGRRLVNDVGLTLAAHGCTAIVGESGSGKTLLCKSLLGLLPPGLRAEGEVTFNGRSLLLLRESEWRDLRGSEIGLIVQDAASAFDPLYTVGNQFEETLSQRGIKNGGVRLALMREMLGKLQLRDPDAVLKKYPHQLSGGMLQRVMIALTLACEPRLIVADEPTTSLDGITQYDVIQQFIRLRTESRSAMIFVSHDLALVRELAQRVVVMKEGRVVEQGETARLFASPSHDYTRSLIETRRRLSRPLNRLLGRVADAS</sequence>
<evidence type="ECO:0000313" key="11">
    <source>
        <dbReference type="EMBL" id="GKX55283.1"/>
    </source>
</evidence>
<dbReference type="Pfam" id="PF00005">
    <property type="entry name" value="ABC_tran"/>
    <property type="match status" value="1"/>
</dbReference>
<evidence type="ECO:0000313" key="12">
    <source>
        <dbReference type="Proteomes" id="UP001058124"/>
    </source>
</evidence>
<keyword evidence="3" id="KW-0813">Transport</keyword>
<evidence type="ECO:0000259" key="10">
    <source>
        <dbReference type="PROSITE" id="PS50893"/>
    </source>
</evidence>
<gene>
    <name evidence="11" type="ORF">SOASR030_13950</name>
</gene>
<comment type="similarity">
    <text evidence="2">Belongs to the ABC transporter superfamily.</text>
</comment>
<dbReference type="InterPro" id="IPR003593">
    <property type="entry name" value="AAA+_ATPase"/>
</dbReference>
<reference evidence="11" key="1">
    <citation type="submission" date="2022-06" db="EMBL/GenBank/DDBJ databases">
        <title>Draft genome sequences of Leminorella grimontii str. JCM5902.</title>
        <authorList>
            <person name="Wakabayashi Y."/>
            <person name="Kojima K."/>
        </authorList>
    </citation>
    <scope>NUCLEOTIDE SEQUENCE</scope>
    <source>
        <strain evidence="11">JCM 5902</strain>
    </source>
</reference>
<dbReference type="Proteomes" id="UP001058124">
    <property type="component" value="Unassembled WGS sequence"/>
</dbReference>
<evidence type="ECO:0000256" key="8">
    <source>
        <dbReference type="ARBA" id="ARBA00022967"/>
    </source>
</evidence>
<dbReference type="PROSITE" id="PS50893">
    <property type="entry name" value="ABC_TRANSPORTER_2"/>
    <property type="match status" value="1"/>
</dbReference>
<dbReference type="AlphaFoldDB" id="A0AAV5N311"/>
<dbReference type="PROSITE" id="PS00211">
    <property type="entry name" value="ABC_TRANSPORTER_1"/>
    <property type="match status" value="1"/>
</dbReference>
<dbReference type="GO" id="GO:0016887">
    <property type="term" value="F:ATP hydrolysis activity"/>
    <property type="evidence" value="ECO:0007669"/>
    <property type="project" value="InterPro"/>
</dbReference>
<dbReference type="GO" id="GO:0005524">
    <property type="term" value="F:ATP binding"/>
    <property type="evidence" value="ECO:0007669"/>
    <property type="project" value="UniProtKB-KW"/>
</dbReference>
<comment type="subcellular location">
    <subcellularLocation>
        <location evidence="1">Cell inner membrane</location>
        <topology evidence="1">Peripheral membrane protein</topology>
    </subcellularLocation>
</comment>
<evidence type="ECO:0000256" key="2">
    <source>
        <dbReference type="ARBA" id="ARBA00005417"/>
    </source>
</evidence>
<organism evidence="11 12">
    <name type="scientific">Leminorella grimontii</name>
    <dbReference type="NCBI Taxonomy" id="82981"/>
    <lineage>
        <taxon>Bacteria</taxon>
        <taxon>Pseudomonadati</taxon>
        <taxon>Pseudomonadota</taxon>
        <taxon>Gammaproteobacteria</taxon>
        <taxon>Enterobacterales</taxon>
        <taxon>Budviciaceae</taxon>
        <taxon>Leminorella</taxon>
    </lineage>
</organism>
<dbReference type="GO" id="GO:0005886">
    <property type="term" value="C:plasma membrane"/>
    <property type="evidence" value="ECO:0007669"/>
    <property type="project" value="UniProtKB-SubCell"/>
</dbReference>
<dbReference type="SUPFAM" id="SSF52540">
    <property type="entry name" value="P-loop containing nucleoside triphosphate hydrolases"/>
    <property type="match status" value="1"/>
</dbReference>
<proteinExistence type="inferred from homology"/>
<keyword evidence="7 11" id="KW-0067">ATP-binding</keyword>
<dbReference type="InterPro" id="IPR003439">
    <property type="entry name" value="ABC_transporter-like_ATP-bd"/>
</dbReference>
<evidence type="ECO:0000256" key="3">
    <source>
        <dbReference type="ARBA" id="ARBA00022448"/>
    </source>
</evidence>
<accession>A0AAV5N311</accession>
<dbReference type="InterPro" id="IPR050388">
    <property type="entry name" value="ABC_Ni/Peptide_Import"/>
</dbReference>
<evidence type="ECO:0000256" key="7">
    <source>
        <dbReference type="ARBA" id="ARBA00022840"/>
    </source>
</evidence>
<keyword evidence="5" id="KW-0997">Cell inner membrane</keyword>
<evidence type="ECO:0000256" key="9">
    <source>
        <dbReference type="ARBA" id="ARBA00023136"/>
    </source>
</evidence>
<keyword evidence="4" id="KW-1003">Cell membrane</keyword>
<dbReference type="InterPro" id="IPR027417">
    <property type="entry name" value="P-loop_NTPase"/>
</dbReference>
<keyword evidence="9" id="KW-0472">Membrane</keyword>
<comment type="caution">
    <text evidence="11">The sequence shown here is derived from an EMBL/GenBank/DDBJ whole genome shotgun (WGS) entry which is preliminary data.</text>
</comment>
<evidence type="ECO:0000256" key="1">
    <source>
        <dbReference type="ARBA" id="ARBA00004417"/>
    </source>
</evidence>
<dbReference type="PANTHER" id="PTHR43297">
    <property type="entry name" value="OLIGOPEPTIDE TRANSPORT ATP-BINDING PROTEIN APPD"/>
    <property type="match status" value="1"/>
</dbReference>